<evidence type="ECO:0000256" key="1">
    <source>
        <dbReference type="ARBA" id="ARBA00004922"/>
    </source>
</evidence>
<evidence type="ECO:0000313" key="6">
    <source>
        <dbReference type="EMBL" id="CAB3361417.1"/>
    </source>
</evidence>
<accession>A0A8S1C6R6</accession>
<name>A0A8S1C6R6_9INSE</name>
<feature type="domain" description="MGAT4 conserved region" evidence="4">
    <location>
        <begin position="134"/>
        <end position="411"/>
    </location>
</feature>
<keyword evidence="2" id="KW-0328">Glycosyltransferase</keyword>
<keyword evidence="3" id="KW-0808">Transferase</keyword>
<dbReference type="InterPro" id="IPR057279">
    <property type="entry name" value="MGAT4"/>
</dbReference>
<reference evidence="6 7" key="1">
    <citation type="submission" date="2020-04" db="EMBL/GenBank/DDBJ databases">
        <authorList>
            <person name="Alioto T."/>
            <person name="Alioto T."/>
            <person name="Gomez Garrido J."/>
        </authorList>
    </citation>
    <scope>NUCLEOTIDE SEQUENCE [LARGE SCALE GENOMIC DNA]</scope>
</reference>
<dbReference type="EMBL" id="CADEPI010000006">
    <property type="protein sequence ID" value="CAB3361417.1"/>
    <property type="molecule type" value="Genomic_DNA"/>
</dbReference>
<proteinExistence type="predicted"/>
<comment type="pathway">
    <text evidence="1">Protein modification; protein glycosylation.</text>
</comment>
<feature type="domain" description="MGAT4 A/B/C C-terminal" evidence="5">
    <location>
        <begin position="428"/>
        <end position="555"/>
    </location>
</feature>
<keyword evidence="7" id="KW-1185">Reference proteome</keyword>
<sequence length="564" mass="63903">MFIKVTMVCLARRRHVLLLVFLIVLVPFCLFIFLADPDLSIEEKEITSKIAELRVKVKQLNFLHQERLQEVSELAIQLSNMLSSLKSSNRSHIGSFTDSGSIVETDSSLIGASEEISEVQKLLENISSPGAVHMPSVHHFLPHLLYNPSSLKPSYQKTKGRNGVSMVLGVPTVKRAAQSYLLTTLQSLIQNLNQEEQNKTLIVVFVAETNLDYVLSVENEIETQFSSHVESGLIEIISPPASYYPDLTKLTPTLGDPLERFQWRSKQSLDFAFLMMYAQPRGLFYTQLEDDILAKPGYLTTMLDFAYTKIAANKPWLIIEFCQLGFIGKMFKSVDLPFLAQFFIMFYNEKPVDWLLDDVVTVKTCNPNINQKMCLEAKKAIWMQHRPSLFQHLGVHSSLNGKIQNLKDKFFGKMTLFYPHKTNPKFASTESSIASYGKHTLEGAYLGKGYFWGLYPKAGDHITFKYDPPINLSRYLFRSGNVEYPSDRFYNASVEILPAEMLDGEVTVTPDGYAIVGKFDKTGLAEGFINPKLFPISEIRLNIHSKSGNWVILSEVLIETKQES</sequence>
<evidence type="ECO:0000313" key="7">
    <source>
        <dbReference type="Proteomes" id="UP000494165"/>
    </source>
</evidence>
<dbReference type="PANTHER" id="PTHR12062:SF9">
    <property type="entry name" value="ALPHA-1,3-MANNOSYL-GLYCOPROTEIN 4-BETA-N-ACETYLGLUCOSAMINYLTRANSFERASE A, ISOFORM A"/>
    <property type="match status" value="1"/>
</dbReference>
<dbReference type="GO" id="GO:0005793">
    <property type="term" value="C:endoplasmic reticulum-Golgi intermediate compartment"/>
    <property type="evidence" value="ECO:0007669"/>
    <property type="project" value="TreeGrafter"/>
</dbReference>
<comment type="caution">
    <text evidence="6">The sequence shown here is derived from an EMBL/GenBank/DDBJ whole genome shotgun (WGS) entry which is preliminary data.</text>
</comment>
<gene>
    <name evidence="6" type="ORF">CLODIP_2_CD15754</name>
</gene>
<dbReference type="OrthoDB" id="2016523at2759"/>
<evidence type="ECO:0000256" key="2">
    <source>
        <dbReference type="ARBA" id="ARBA00022676"/>
    </source>
</evidence>
<evidence type="ECO:0000259" key="5">
    <source>
        <dbReference type="Pfam" id="PF23524"/>
    </source>
</evidence>
<dbReference type="GO" id="GO:0006487">
    <property type="term" value="P:protein N-linked glycosylation"/>
    <property type="evidence" value="ECO:0007669"/>
    <property type="project" value="TreeGrafter"/>
</dbReference>
<evidence type="ECO:0000259" key="4">
    <source>
        <dbReference type="Pfam" id="PF04666"/>
    </source>
</evidence>
<protein>
    <recommendedName>
        <fullName evidence="8">Alpha-1,3-mannosyl-glycoprotein 4-beta-N-acetylglucosaminyltransferase A</fullName>
    </recommendedName>
</protein>
<dbReference type="GO" id="GO:0005795">
    <property type="term" value="C:Golgi stack"/>
    <property type="evidence" value="ECO:0007669"/>
    <property type="project" value="TreeGrafter"/>
</dbReference>
<evidence type="ECO:0008006" key="8">
    <source>
        <dbReference type="Google" id="ProtNLM"/>
    </source>
</evidence>
<organism evidence="6 7">
    <name type="scientific">Cloeon dipterum</name>
    <dbReference type="NCBI Taxonomy" id="197152"/>
    <lineage>
        <taxon>Eukaryota</taxon>
        <taxon>Metazoa</taxon>
        <taxon>Ecdysozoa</taxon>
        <taxon>Arthropoda</taxon>
        <taxon>Hexapoda</taxon>
        <taxon>Insecta</taxon>
        <taxon>Pterygota</taxon>
        <taxon>Palaeoptera</taxon>
        <taxon>Ephemeroptera</taxon>
        <taxon>Pisciforma</taxon>
        <taxon>Baetidae</taxon>
        <taxon>Cloeon</taxon>
    </lineage>
</organism>
<dbReference type="GO" id="GO:0008375">
    <property type="term" value="F:acetylglucosaminyltransferase activity"/>
    <property type="evidence" value="ECO:0007669"/>
    <property type="project" value="TreeGrafter"/>
</dbReference>
<dbReference type="PANTHER" id="PTHR12062">
    <property type="entry name" value="N-ACETYLGLUCOSAMINYLTRANSFERASE VI"/>
    <property type="match status" value="1"/>
</dbReference>
<dbReference type="InterPro" id="IPR056576">
    <property type="entry name" value="MGAT4_A/B/C_C"/>
</dbReference>
<dbReference type="Pfam" id="PF23524">
    <property type="entry name" value="MGAT4A_C"/>
    <property type="match status" value="1"/>
</dbReference>
<dbReference type="Pfam" id="PF04666">
    <property type="entry name" value="MGAT4_cons"/>
    <property type="match status" value="1"/>
</dbReference>
<dbReference type="InterPro" id="IPR006759">
    <property type="entry name" value="Glyco_transf_54"/>
</dbReference>
<evidence type="ECO:0000256" key="3">
    <source>
        <dbReference type="ARBA" id="ARBA00022679"/>
    </source>
</evidence>
<dbReference type="GO" id="GO:0005783">
    <property type="term" value="C:endoplasmic reticulum"/>
    <property type="evidence" value="ECO:0007669"/>
    <property type="project" value="TreeGrafter"/>
</dbReference>
<dbReference type="AlphaFoldDB" id="A0A8S1C6R6"/>
<dbReference type="Proteomes" id="UP000494165">
    <property type="component" value="Unassembled WGS sequence"/>
</dbReference>